<evidence type="ECO:0000256" key="3">
    <source>
        <dbReference type="ARBA" id="ARBA00023172"/>
    </source>
</evidence>
<feature type="region of interest" description="Disordered" evidence="4">
    <location>
        <begin position="87"/>
        <end position="111"/>
    </location>
</feature>
<dbReference type="PROSITE" id="PS51898">
    <property type="entry name" value="TYR_RECOMBINASE"/>
    <property type="match status" value="1"/>
</dbReference>
<dbReference type="InterPro" id="IPR013762">
    <property type="entry name" value="Integrase-like_cat_sf"/>
</dbReference>
<protein>
    <recommendedName>
        <fullName evidence="5">Tyr recombinase domain-containing protein</fullName>
    </recommendedName>
</protein>
<dbReference type="CDD" id="cd00801">
    <property type="entry name" value="INT_P4_C"/>
    <property type="match status" value="1"/>
</dbReference>
<evidence type="ECO:0000313" key="7">
    <source>
        <dbReference type="Proteomes" id="UP000611500"/>
    </source>
</evidence>
<keyword evidence="2" id="KW-0229">DNA integration</keyword>
<dbReference type="AlphaFoldDB" id="A0A8J3H8V3"/>
<organism evidence="6 7">
    <name type="scientific">Pseudodonghicola xiamenensis</name>
    <dbReference type="NCBI Taxonomy" id="337702"/>
    <lineage>
        <taxon>Bacteria</taxon>
        <taxon>Pseudomonadati</taxon>
        <taxon>Pseudomonadota</taxon>
        <taxon>Alphaproteobacteria</taxon>
        <taxon>Rhodobacterales</taxon>
        <taxon>Paracoccaceae</taxon>
        <taxon>Pseudodonghicola</taxon>
    </lineage>
</organism>
<evidence type="ECO:0000256" key="2">
    <source>
        <dbReference type="ARBA" id="ARBA00022908"/>
    </source>
</evidence>
<evidence type="ECO:0000313" key="6">
    <source>
        <dbReference type="EMBL" id="GHH01534.1"/>
    </source>
</evidence>
<dbReference type="Pfam" id="PF00589">
    <property type="entry name" value="Phage_integrase"/>
    <property type="match status" value="1"/>
</dbReference>
<evidence type="ECO:0000256" key="4">
    <source>
        <dbReference type="SAM" id="MobiDB-lite"/>
    </source>
</evidence>
<dbReference type="EMBL" id="BNAP01000029">
    <property type="protein sequence ID" value="GHH01534.1"/>
    <property type="molecule type" value="Genomic_DNA"/>
</dbReference>
<dbReference type="Proteomes" id="UP000611500">
    <property type="component" value="Unassembled WGS sequence"/>
</dbReference>
<dbReference type="RefSeq" id="WP_229861830.1">
    <property type="nucleotide sequence ID" value="NZ_BNAP01000029.1"/>
</dbReference>
<dbReference type="GO" id="GO:0015074">
    <property type="term" value="P:DNA integration"/>
    <property type="evidence" value="ECO:0007669"/>
    <property type="project" value="UniProtKB-KW"/>
</dbReference>
<name>A0A8J3H8V3_9RHOB</name>
<comment type="caution">
    <text evidence="6">The sequence shown here is derived from an EMBL/GenBank/DDBJ whole genome shotgun (WGS) entry which is preliminary data.</text>
</comment>
<reference evidence="6" key="2">
    <citation type="submission" date="2020-09" db="EMBL/GenBank/DDBJ databases">
        <authorList>
            <person name="Sun Q."/>
            <person name="Zhou Y."/>
        </authorList>
    </citation>
    <scope>NUCLEOTIDE SEQUENCE</scope>
    <source>
        <strain evidence="6">CGMCC 1.7081</strain>
    </source>
</reference>
<dbReference type="PANTHER" id="PTHR30629:SF2">
    <property type="entry name" value="PROPHAGE INTEGRASE INTS-RELATED"/>
    <property type="match status" value="1"/>
</dbReference>
<reference evidence="6" key="1">
    <citation type="journal article" date="2014" name="Int. J. Syst. Evol. Microbiol.">
        <title>Complete genome sequence of Corynebacterium casei LMG S-19264T (=DSM 44701T), isolated from a smear-ripened cheese.</title>
        <authorList>
            <consortium name="US DOE Joint Genome Institute (JGI-PGF)"/>
            <person name="Walter F."/>
            <person name="Albersmeier A."/>
            <person name="Kalinowski J."/>
            <person name="Ruckert C."/>
        </authorList>
    </citation>
    <scope>NUCLEOTIDE SEQUENCE</scope>
    <source>
        <strain evidence="6">CGMCC 1.7081</strain>
    </source>
</reference>
<feature type="domain" description="Tyr recombinase" evidence="5">
    <location>
        <begin position="1"/>
        <end position="161"/>
    </location>
</feature>
<keyword evidence="7" id="KW-1185">Reference proteome</keyword>
<evidence type="ECO:0000259" key="5">
    <source>
        <dbReference type="PROSITE" id="PS51898"/>
    </source>
</evidence>
<comment type="similarity">
    <text evidence="1">Belongs to the 'phage' integrase family.</text>
</comment>
<dbReference type="PANTHER" id="PTHR30629">
    <property type="entry name" value="PROPHAGE INTEGRASE"/>
    <property type="match status" value="1"/>
</dbReference>
<accession>A0A8J3H8V3</accession>
<dbReference type="InterPro" id="IPR011010">
    <property type="entry name" value="DNA_brk_join_enz"/>
</dbReference>
<gene>
    <name evidence="6" type="ORF">GCM10010961_38830</name>
</gene>
<evidence type="ECO:0000256" key="1">
    <source>
        <dbReference type="ARBA" id="ARBA00008857"/>
    </source>
</evidence>
<dbReference type="InterPro" id="IPR002104">
    <property type="entry name" value="Integrase_catalytic"/>
</dbReference>
<dbReference type="InterPro" id="IPR050808">
    <property type="entry name" value="Phage_Integrase"/>
</dbReference>
<sequence length="185" mass="20272">MVFGEVDFAAKVWTIPATRMKMKKPHAVPLSEAAVALLKALPNFEADHKDPKALVFPAPCGGVMSDMTISAVMKRMHEAKAKKDGKGWIDPHVLTQPEDPAEEPQPRPAVPHGLRSTFKDWATEAGIDNIQSEIALAHRVGNEVEQRYRRTDLVEQRRAMMTAWAGFCRGDAAAAKVVPIRAGVA</sequence>
<dbReference type="GO" id="GO:0003677">
    <property type="term" value="F:DNA binding"/>
    <property type="evidence" value="ECO:0007669"/>
    <property type="project" value="InterPro"/>
</dbReference>
<dbReference type="GO" id="GO:0006310">
    <property type="term" value="P:DNA recombination"/>
    <property type="evidence" value="ECO:0007669"/>
    <property type="project" value="UniProtKB-KW"/>
</dbReference>
<keyword evidence="3" id="KW-0233">DNA recombination</keyword>
<dbReference type="Gene3D" id="1.10.443.10">
    <property type="entry name" value="Intergrase catalytic core"/>
    <property type="match status" value="1"/>
</dbReference>
<dbReference type="SUPFAM" id="SSF56349">
    <property type="entry name" value="DNA breaking-rejoining enzymes"/>
    <property type="match status" value="1"/>
</dbReference>
<proteinExistence type="inferred from homology"/>